<keyword evidence="1" id="KW-1133">Transmembrane helix</keyword>
<dbReference type="EMBL" id="QVLX01000003">
    <property type="protein sequence ID" value="RGE88040.1"/>
    <property type="molecule type" value="Genomic_DNA"/>
</dbReference>
<evidence type="ECO:0000256" key="1">
    <source>
        <dbReference type="SAM" id="Phobius"/>
    </source>
</evidence>
<reference evidence="2 3" key="1">
    <citation type="submission" date="2018-08" db="EMBL/GenBank/DDBJ databases">
        <title>A genome reference for cultivated species of the human gut microbiota.</title>
        <authorList>
            <person name="Zou Y."/>
            <person name="Xue W."/>
            <person name="Luo G."/>
        </authorList>
    </citation>
    <scope>NUCLEOTIDE SEQUENCE [LARGE SCALE GENOMIC DNA]</scope>
    <source>
        <strain evidence="2 3">AF37-2AT</strain>
    </source>
</reference>
<gene>
    <name evidence="2" type="ORF">DW016_08055</name>
</gene>
<name>A0A3E3K396_9FIRM</name>
<dbReference type="GeneID" id="97191497"/>
<sequence length="122" mass="13691">MVEAMQLDIFKMVMENLNLLIFVAGVICFLTVVITQVTKGLPGLRSIPTDLQVLVLSVAFTLVAYFAYVDMTGFPVTWYFVIAMIVIGFVLALVATKGWTYVADLFWRFQHKGDDADADEEE</sequence>
<protein>
    <submittedName>
        <fullName evidence="2">Ribonuclease</fullName>
    </submittedName>
</protein>
<keyword evidence="1" id="KW-0472">Membrane</keyword>
<accession>A0A3E3K396</accession>
<proteinExistence type="predicted"/>
<keyword evidence="1" id="KW-0812">Transmembrane</keyword>
<evidence type="ECO:0000313" key="2">
    <source>
        <dbReference type="EMBL" id="RGE88040.1"/>
    </source>
</evidence>
<dbReference type="AlphaFoldDB" id="A0A3E3K396"/>
<comment type="caution">
    <text evidence="2">The sequence shown here is derived from an EMBL/GenBank/DDBJ whole genome shotgun (WGS) entry which is preliminary data.</text>
</comment>
<organism evidence="2 3">
    <name type="scientific">Sellimonas intestinalis</name>
    <dbReference type="NCBI Taxonomy" id="1653434"/>
    <lineage>
        <taxon>Bacteria</taxon>
        <taxon>Bacillati</taxon>
        <taxon>Bacillota</taxon>
        <taxon>Clostridia</taxon>
        <taxon>Lachnospirales</taxon>
        <taxon>Lachnospiraceae</taxon>
        <taxon>Sellimonas</taxon>
    </lineage>
</organism>
<feature type="transmembrane region" description="Helical" evidence="1">
    <location>
        <begin position="76"/>
        <end position="95"/>
    </location>
</feature>
<keyword evidence="3" id="KW-1185">Reference proteome</keyword>
<dbReference type="RefSeq" id="WP_053769811.1">
    <property type="nucleotide sequence ID" value="NZ_CALBAT010000008.1"/>
</dbReference>
<feature type="transmembrane region" description="Helical" evidence="1">
    <location>
        <begin position="51"/>
        <end position="69"/>
    </location>
</feature>
<evidence type="ECO:0000313" key="3">
    <source>
        <dbReference type="Proteomes" id="UP000261080"/>
    </source>
</evidence>
<dbReference type="Proteomes" id="UP000261080">
    <property type="component" value="Unassembled WGS sequence"/>
</dbReference>